<organism evidence="2 3">
    <name type="scientific">Paraglomus occultum</name>
    <dbReference type="NCBI Taxonomy" id="144539"/>
    <lineage>
        <taxon>Eukaryota</taxon>
        <taxon>Fungi</taxon>
        <taxon>Fungi incertae sedis</taxon>
        <taxon>Mucoromycota</taxon>
        <taxon>Glomeromycotina</taxon>
        <taxon>Glomeromycetes</taxon>
        <taxon>Paraglomerales</taxon>
        <taxon>Paraglomeraceae</taxon>
        <taxon>Paraglomus</taxon>
    </lineage>
</organism>
<evidence type="ECO:0000256" key="1">
    <source>
        <dbReference type="SAM" id="MobiDB-lite"/>
    </source>
</evidence>
<keyword evidence="3" id="KW-1185">Reference proteome</keyword>
<dbReference type="Proteomes" id="UP000789572">
    <property type="component" value="Unassembled WGS sequence"/>
</dbReference>
<evidence type="ECO:0000313" key="2">
    <source>
        <dbReference type="EMBL" id="CAG8519108.1"/>
    </source>
</evidence>
<gene>
    <name evidence="2" type="ORF">POCULU_LOCUS3474</name>
</gene>
<feature type="region of interest" description="Disordered" evidence="1">
    <location>
        <begin position="1"/>
        <end position="22"/>
    </location>
</feature>
<dbReference type="OrthoDB" id="9451547at2759"/>
<name>A0A9N9A5T7_9GLOM</name>
<evidence type="ECO:0000313" key="3">
    <source>
        <dbReference type="Proteomes" id="UP000789572"/>
    </source>
</evidence>
<comment type="caution">
    <text evidence="2">The sequence shown here is derived from an EMBL/GenBank/DDBJ whole genome shotgun (WGS) entry which is preliminary data.</text>
</comment>
<dbReference type="Gene3D" id="3.30.710.10">
    <property type="entry name" value="Potassium Channel Kv1.1, Chain A"/>
    <property type="match status" value="1"/>
</dbReference>
<sequence length="312" mass="35301">MSQIASSPITQVAPMQTPQMPEQTFPTRLSLELRGTRFEIDREMLMSLPESILIVMFPNGLIIGRGAIDPYGEEVSDGDTSSEDSEGLEDQVIYVNFDPACLTFILEFYQKAQEAFYSNHQGGGASAYPPSVQNPLLNKQAIIVLREELDYFTIPPKSKKVVVDVASYLRDNNSDVESVIDLYTLKSECGVHLLNQKKIFTALQRNVNKENNAAEQHLIDMLCVSGFSRDDEWGYRNIEPQRTSIVSIALVMLKTTGQSNQMATAQKLLLFWRKPARKCWWDGVEVSIGEEDNPTKVRLWCRRTWTLELALV</sequence>
<reference evidence="2" key="1">
    <citation type="submission" date="2021-06" db="EMBL/GenBank/DDBJ databases">
        <authorList>
            <person name="Kallberg Y."/>
            <person name="Tangrot J."/>
            <person name="Rosling A."/>
        </authorList>
    </citation>
    <scope>NUCLEOTIDE SEQUENCE</scope>
    <source>
        <strain evidence="2">IA702</strain>
    </source>
</reference>
<accession>A0A9N9A5T7</accession>
<dbReference type="EMBL" id="CAJVPJ010000386">
    <property type="protein sequence ID" value="CAG8519108.1"/>
    <property type="molecule type" value="Genomic_DNA"/>
</dbReference>
<dbReference type="InterPro" id="IPR011333">
    <property type="entry name" value="SKP1/BTB/POZ_sf"/>
</dbReference>
<protein>
    <submittedName>
        <fullName evidence="2">3839_t:CDS:1</fullName>
    </submittedName>
</protein>
<dbReference type="SUPFAM" id="SSF54695">
    <property type="entry name" value="POZ domain"/>
    <property type="match status" value="1"/>
</dbReference>
<proteinExistence type="predicted"/>
<dbReference type="AlphaFoldDB" id="A0A9N9A5T7"/>